<dbReference type="OrthoDB" id="10546813at2759"/>
<sequence length="434" mass="49748">MALRRADCVSACGRLYGIPNCGSRTGIMRATSGGQNGIQSLLPTFFGARSFISPAPQSTNTPPEDASMEVFIDNLHLKHKIRSDTKAKIDSRMSDDRRAADDHRLAKLQKSRNPFKSVDTKSVSALFVKEDVRRRPSVPVKPQRLKSPEEEYRKLQEWDKEGVSLPEKELMYAVGFFATVGHVEGVRLVQKLLKEHHEDLYRSEIRLEHYLANALANAKEYSASCELFKRLFYDYPVKRQKLSNMFRFTIVRVLNEYPAIDTLPLIYNFVEFAMKLNEFMPALHFWQALFQHSSPAANTEANQLLEQYHRLKKMVRLKLDSLMIKSREVKDTTFLFRLLTLLDSLDLPEKDLKHFTGCLYDAIMDVYCSHEDLVGAKQLIKLAEDRAKISGKVSMWPDTMKRYVKASGLVKVAVATADWRSGTNPAERVVKFKF</sequence>
<keyword evidence="2" id="KW-1185">Reference proteome</keyword>
<accession>A0A1D1UXG7</accession>
<dbReference type="AlphaFoldDB" id="A0A1D1UXG7"/>
<evidence type="ECO:0000313" key="1">
    <source>
        <dbReference type="EMBL" id="GAU94161.1"/>
    </source>
</evidence>
<reference evidence="1 2" key="1">
    <citation type="journal article" date="2016" name="Nat. Commun.">
        <title>Extremotolerant tardigrade genome and improved radiotolerance of human cultured cells by tardigrade-unique protein.</title>
        <authorList>
            <person name="Hashimoto T."/>
            <person name="Horikawa D.D."/>
            <person name="Saito Y."/>
            <person name="Kuwahara H."/>
            <person name="Kozuka-Hata H."/>
            <person name="Shin-I T."/>
            <person name="Minakuchi Y."/>
            <person name="Ohishi K."/>
            <person name="Motoyama A."/>
            <person name="Aizu T."/>
            <person name="Enomoto A."/>
            <person name="Kondo K."/>
            <person name="Tanaka S."/>
            <person name="Hara Y."/>
            <person name="Koshikawa S."/>
            <person name="Sagara H."/>
            <person name="Miura T."/>
            <person name="Yokobori S."/>
            <person name="Miyagawa K."/>
            <person name="Suzuki Y."/>
            <person name="Kubo T."/>
            <person name="Oyama M."/>
            <person name="Kohara Y."/>
            <person name="Fujiyama A."/>
            <person name="Arakawa K."/>
            <person name="Katayama T."/>
            <person name="Toyoda A."/>
            <person name="Kunieda T."/>
        </authorList>
    </citation>
    <scope>NUCLEOTIDE SEQUENCE [LARGE SCALE GENOMIC DNA]</scope>
    <source>
        <strain evidence="1 2">YOKOZUNA-1</strain>
    </source>
</reference>
<gene>
    <name evidence="1" type="primary">RvY_05986-1</name>
    <name evidence="1" type="synonym">RvY_05986.1</name>
    <name evidence="1" type="ORF">RvY_05986</name>
</gene>
<comment type="caution">
    <text evidence="1">The sequence shown here is derived from an EMBL/GenBank/DDBJ whole genome shotgun (WGS) entry which is preliminary data.</text>
</comment>
<name>A0A1D1UXG7_RAMVA</name>
<proteinExistence type="predicted"/>
<organism evidence="1 2">
    <name type="scientific">Ramazzottius varieornatus</name>
    <name type="common">Water bear</name>
    <name type="synonym">Tardigrade</name>
    <dbReference type="NCBI Taxonomy" id="947166"/>
    <lineage>
        <taxon>Eukaryota</taxon>
        <taxon>Metazoa</taxon>
        <taxon>Ecdysozoa</taxon>
        <taxon>Tardigrada</taxon>
        <taxon>Eutardigrada</taxon>
        <taxon>Parachela</taxon>
        <taxon>Hypsibioidea</taxon>
        <taxon>Ramazzottiidae</taxon>
        <taxon>Ramazzottius</taxon>
    </lineage>
</organism>
<dbReference type="EMBL" id="BDGG01000002">
    <property type="protein sequence ID" value="GAU94161.1"/>
    <property type="molecule type" value="Genomic_DNA"/>
</dbReference>
<dbReference type="Proteomes" id="UP000186922">
    <property type="component" value="Unassembled WGS sequence"/>
</dbReference>
<protein>
    <submittedName>
        <fullName evidence="1">Uncharacterized protein</fullName>
    </submittedName>
</protein>
<evidence type="ECO:0000313" key="2">
    <source>
        <dbReference type="Proteomes" id="UP000186922"/>
    </source>
</evidence>